<reference evidence="2 3" key="1">
    <citation type="submission" date="2020-11" db="EMBL/GenBank/DDBJ databases">
        <title>Fusibacter basophilias sp. nov.</title>
        <authorList>
            <person name="Qiu D."/>
        </authorList>
    </citation>
    <scope>NUCLEOTIDE SEQUENCE [LARGE SCALE GENOMIC DNA]</scope>
    <source>
        <strain evidence="2 3">Q10-2</strain>
    </source>
</reference>
<evidence type="ECO:0000313" key="3">
    <source>
        <dbReference type="Proteomes" id="UP000614200"/>
    </source>
</evidence>
<keyword evidence="1" id="KW-1133">Transmembrane helix</keyword>
<comment type="caution">
    <text evidence="2">The sequence shown here is derived from an EMBL/GenBank/DDBJ whole genome shotgun (WGS) entry which is preliminary data.</text>
</comment>
<feature type="transmembrane region" description="Helical" evidence="1">
    <location>
        <begin position="36"/>
        <end position="57"/>
    </location>
</feature>
<keyword evidence="1" id="KW-0812">Transmembrane</keyword>
<name>A0ABR9ZV06_9FIRM</name>
<gene>
    <name evidence="2" type="ORF">ISU02_14360</name>
</gene>
<sequence length="80" mass="9546">MNKTQREFRRKMKELEKEGLVDKQPRRTRSMRRTSGLGVLGTLFIAWNLWAMCTWFFPGLAFRISYGIQSVIHFVFSIFQ</sequence>
<protein>
    <submittedName>
        <fullName evidence="2">Uncharacterized protein</fullName>
    </submittedName>
</protein>
<accession>A0ABR9ZV06</accession>
<dbReference type="Proteomes" id="UP000614200">
    <property type="component" value="Unassembled WGS sequence"/>
</dbReference>
<proteinExistence type="predicted"/>
<evidence type="ECO:0000256" key="1">
    <source>
        <dbReference type="SAM" id="Phobius"/>
    </source>
</evidence>
<dbReference type="EMBL" id="JADKNH010000008">
    <property type="protein sequence ID" value="MBF4694301.1"/>
    <property type="molecule type" value="Genomic_DNA"/>
</dbReference>
<evidence type="ECO:0000313" key="2">
    <source>
        <dbReference type="EMBL" id="MBF4694301.1"/>
    </source>
</evidence>
<keyword evidence="1" id="KW-0472">Membrane</keyword>
<dbReference type="RefSeq" id="WP_194702535.1">
    <property type="nucleotide sequence ID" value="NZ_JADKNH010000008.1"/>
</dbReference>
<keyword evidence="3" id="KW-1185">Reference proteome</keyword>
<organism evidence="2 3">
    <name type="scientific">Fusibacter ferrireducens</name>
    <dbReference type="NCBI Taxonomy" id="2785058"/>
    <lineage>
        <taxon>Bacteria</taxon>
        <taxon>Bacillati</taxon>
        <taxon>Bacillota</taxon>
        <taxon>Clostridia</taxon>
        <taxon>Eubacteriales</taxon>
        <taxon>Eubacteriales Family XII. Incertae Sedis</taxon>
        <taxon>Fusibacter</taxon>
    </lineage>
</organism>